<dbReference type="GO" id="GO:0005524">
    <property type="term" value="F:ATP binding"/>
    <property type="evidence" value="ECO:0007669"/>
    <property type="project" value="UniProtKB-UniRule"/>
</dbReference>
<comment type="miscellaneous">
    <text evidence="8">Few gyrases are as efficient as E.coli at forming negative supercoils. Not all organisms have 2 type II topoisomerases; in organisms with a single type II topoisomerase this enzyme also has to decatenate newly replicated chromosomes.</text>
</comment>
<sequence length="832" mass="91510">MDKRKVGKPAAAGEPRPWGREAVAGRVVPVEITEELRNSYLDYAMSVIVGRALPDVRDGLKPVHRRILWAMWESGLTHSAKYRKSANVVGDVLGRYHPHGDAAVYDAMGRMAQDFSLRYPLIDGQGNWGSVDGDSPAAMRYTECRLSPLAEELLADIDRNTVDFIPNYDATRSEPKVLPSAVPHLLMNGADGIAVGMATKIPPHNLGELVDATTHLVDHPKATSEDLMGFVKGPDFPTGGVIYNRKDIVDAYVSGRGKVTTRALAEVDEDKIVITEIPYQVNKSELITKIAELVQNKKIEGIRDLRDESDKDGLRIAIDLKKDAVPQKVLNQLWNYTDLQKDYHLNMLALSEGLKPRVMSIKDILSAFVDHRREVVRRRAEFDLTRARERAHILEGLAKALDVIDKVIATIKKSKDKEDAHANLVKQFKLSDVQATAILEMRLQTLAALERQKIEDELKEKLKLIAELILLLKSPEKISKVVKDELLKIKDKFGDERRTKVVAPGLKEFRVEDLVPQEETIIMMSRDGYIKRMLPGAVKSQHRGGKGLIGGEVSESDVLAHLLRADTHDSILFFTDRGHVLQTKVYEIPVASRTSKGKAIHNFLELPPQERVNAIITYGSAALTTSGEKIGAAYLVMATDKGMIKKTNLKDFGNVRRSGIISIALKKGDALKWVRLSSGKDEVILTTVKGQSIRFKESQVRPMGRTAAGVRAIKLKSGDAVSSLDIVPSSEMDKAQLLVVMANGFAKFTALKEYKVQGRGGSGILTAKVTGKTGQVVSAHVVVKETELFAASARGQIIRTKLASIRKTGRAAQGVRIMKVASGDAIAGTACI</sequence>
<dbReference type="GO" id="GO:0034335">
    <property type="term" value="F:DNA negative supercoiling activity"/>
    <property type="evidence" value="ECO:0007669"/>
    <property type="project" value="UniProtKB-ARBA"/>
</dbReference>
<dbReference type="EC" id="5.6.2.2" evidence="8"/>
<evidence type="ECO:0000256" key="6">
    <source>
        <dbReference type="ARBA" id="ARBA00023125"/>
    </source>
</evidence>
<evidence type="ECO:0000259" key="10">
    <source>
        <dbReference type="PROSITE" id="PS52040"/>
    </source>
</evidence>
<dbReference type="InterPro" id="IPR013758">
    <property type="entry name" value="Topo_IIA_A/C_ab"/>
</dbReference>
<dbReference type="FunFam" id="1.10.268.10:FF:000001">
    <property type="entry name" value="DNA gyrase subunit A"/>
    <property type="match status" value="1"/>
</dbReference>
<evidence type="ECO:0000313" key="12">
    <source>
        <dbReference type="Proteomes" id="UP000229674"/>
    </source>
</evidence>
<dbReference type="SUPFAM" id="SSF56719">
    <property type="entry name" value="Type II DNA topoisomerase"/>
    <property type="match status" value="1"/>
</dbReference>
<dbReference type="InterPro" id="IPR002205">
    <property type="entry name" value="Topo_IIA_dom_A"/>
</dbReference>
<comment type="caution">
    <text evidence="11">The sequence shown here is derived from an EMBL/GenBank/DDBJ whole genome shotgun (WGS) entry which is preliminary data.</text>
</comment>
<dbReference type="InterPro" id="IPR035516">
    <property type="entry name" value="Gyrase/topoIV_suA_C"/>
</dbReference>
<evidence type="ECO:0000256" key="3">
    <source>
        <dbReference type="ARBA" id="ARBA00022741"/>
    </source>
</evidence>
<dbReference type="PANTHER" id="PTHR43493">
    <property type="entry name" value="DNA GYRASE/TOPOISOMERASE SUBUNIT A"/>
    <property type="match status" value="1"/>
</dbReference>
<comment type="subunit">
    <text evidence="8">Heterotetramer, composed of two GyrA and two GyrB chains. In the heterotetramer, GyrA contains the active site tyrosine that forms a transient covalent intermediate with DNA, while GyrB binds cofactors and catalyzes ATP hydrolysis.</text>
</comment>
<dbReference type="InterPro" id="IPR006691">
    <property type="entry name" value="GyrA/parC_rep"/>
</dbReference>
<dbReference type="InterPro" id="IPR013757">
    <property type="entry name" value="Topo_IIA_A_a_sf"/>
</dbReference>
<keyword evidence="3 8" id="KW-0547">Nucleotide-binding</keyword>
<dbReference type="GO" id="GO:0006261">
    <property type="term" value="P:DNA-templated DNA replication"/>
    <property type="evidence" value="ECO:0007669"/>
    <property type="project" value="UniProtKB-UniRule"/>
</dbReference>
<dbReference type="Gene3D" id="1.10.268.10">
    <property type="entry name" value="Topoisomerase, domain 3"/>
    <property type="match status" value="1"/>
</dbReference>
<evidence type="ECO:0000256" key="5">
    <source>
        <dbReference type="ARBA" id="ARBA00023029"/>
    </source>
</evidence>
<dbReference type="CDD" id="cd00187">
    <property type="entry name" value="TOP4c"/>
    <property type="match status" value="1"/>
</dbReference>
<protein>
    <recommendedName>
        <fullName evidence="8">DNA gyrase subunit A</fullName>
        <ecNumber evidence="8">5.6.2.2</ecNumber>
    </recommendedName>
</protein>
<dbReference type="GO" id="GO:0009330">
    <property type="term" value="C:DNA topoisomerase type II (double strand cut, ATP-hydrolyzing) complex"/>
    <property type="evidence" value="ECO:0007669"/>
    <property type="project" value="TreeGrafter"/>
</dbReference>
<dbReference type="InterPro" id="IPR050220">
    <property type="entry name" value="Type_II_DNA_Topoisomerases"/>
</dbReference>
<proteinExistence type="inferred from homology"/>
<evidence type="ECO:0000256" key="4">
    <source>
        <dbReference type="ARBA" id="ARBA00022840"/>
    </source>
</evidence>
<comment type="catalytic activity">
    <reaction evidence="1 8 9">
        <text>ATP-dependent breakage, passage and rejoining of double-stranded DNA.</text>
        <dbReference type="EC" id="5.6.2.2"/>
    </reaction>
</comment>
<dbReference type="FunFam" id="3.30.1360.40:FF:000002">
    <property type="entry name" value="DNA gyrase subunit A"/>
    <property type="match status" value="1"/>
</dbReference>
<keyword evidence="5 8" id="KW-0799">Topoisomerase</keyword>
<evidence type="ECO:0000256" key="9">
    <source>
        <dbReference type="PROSITE-ProRule" id="PRU01384"/>
    </source>
</evidence>
<dbReference type="GO" id="GO:0006265">
    <property type="term" value="P:DNA topological change"/>
    <property type="evidence" value="ECO:0007669"/>
    <property type="project" value="UniProtKB-UniRule"/>
</dbReference>
<dbReference type="PANTHER" id="PTHR43493:SF5">
    <property type="entry name" value="DNA GYRASE SUBUNIT A, CHLOROPLASTIC_MITOCHONDRIAL"/>
    <property type="match status" value="1"/>
</dbReference>
<dbReference type="FunFam" id="3.90.199.10:FF:000001">
    <property type="entry name" value="DNA gyrase subunit A"/>
    <property type="match status" value="1"/>
</dbReference>
<evidence type="ECO:0000313" key="11">
    <source>
        <dbReference type="EMBL" id="PJC65290.1"/>
    </source>
</evidence>
<comment type="similarity">
    <text evidence="2 8">Belongs to the type II topoisomerase GyrA/ParC subunit family.</text>
</comment>
<dbReference type="PROSITE" id="PS52040">
    <property type="entry name" value="TOPO_IIA"/>
    <property type="match status" value="1"/>
</dbReference>
<keyword evidence="8" id="KW-0963">Cytoplasm</keyword>
<dbReference type="GO" id="GO:0005737">
    <property type="term" value="C:cytoplasm"/>
    <property type="evidence" value="ECO:0007669"/>
    <property type="project" value="UniProtKB-SubCell"/>
</dbReference>
<dbReference type="AlphaFoldDB" id="A0A2M8G0Y0"/>
<dbReference type="SMART" id="SM00434">
    <property type="entry name" value="TOP4c"/>
    <property type="match status" value="1"/>
</dbReference>
<keyword evidence="4 8" id="KW-0067">ATP-binding</keyword>
<dbReference type="Proteomes" id="UP000229674">
    <property type="component" value="Unassembled WGS sequence"/>
</dbReference>
<dbReference type="HAMAP" id="MF_01897">
    <property type="entry name" value="GyrA"/>
    <property type="match status" value="1"/>
</dbReference>
<dbReference type="NCBIfam" id="NF004044">
    <property type="entry name" value="PRK05561.1"/>
    <property type="match status" value="1"/>
</dbReference>
<dbReference type="EMBL" id="PFQX01000054">
    <property type="protein sequence ID" value="PJC65290.1"/>
    <property type="molecule type" value="Genomic_DNA"/>
</dbReference>
<dbReference type="GO" id="GO:0005694">
    <property type="term" value="C:chromosome"/>
    <property type="evidence" value="ECO:0007669"/>
    <property type="project" value="InterPro"/>
</dbReference>
<accession>A0A2M8G0Y0</accession>
<dbReference type="Gene3D" id="3.30.1360.40">
    <property type="match status" value="1"/>
</dbReference>
<gene>
    <name evidence="8" type="primary">gyrA</name>
    <name evidence="11" type="ORF">CO020_01445</name>
</gene>
<evidence type="ECO:0000256" key="7">
    <source>
        <dbReference type="ARBA" id="ARBA00023235"/>
    </source>
</evidence>
<keyword evidence="6 8" id="KW-0238">DNA-binding</keyword>
<evidence type="ECO:0000256" key="2">
    <source>
        <dbReference type="ARBA" id="ARBA00008263"/>
    </source>
</evidence>
<name>A0A2M8G0Y0_9BACT</name>
<dbReference type="Gene3D" id="3.90.199.10">
    <property type="entry name" value="Topoisomerase II, domain 5"/>
    <property type="match status" value="1"/>
</dbReference>
<feature type="short sequence motif" description="GyrA-box" evidence="8">
    <location>
        <begin position="541"/>
        <end position="547"/>
    </location>
</feature>
<evidence type="ECO:0000256" key="8">
    <source>
        <dbReference type="HAMAP-Rule" id="MF_01897"/>
    </source>
</evidence>
<dbReference type="GO" id="GO:0003677">
    <property type="term" value="F:DNA binding"/>
    <property type="evidence" value="ECO:0007669"/>
    <property type="project" value="UniProtKB-UniRule"/>
</dbReference>
<organism evidence="11 12">
    <name type="scientific">Candidatus Colwellbacteria bacterium CG_4_9_14_0_2_um_filter_50_12</name>
    <dbReference type="NCBI Taxonomy" id="1974538"/>
    <lineage>
        <taxon>Bacteria</taxon>
        <taxon>Candidatus Colwelliibacteriota</taxon>
    </lineage>
</organism>
<dbReference type="Gene3D" id="2.120.10.90">
    <property type="entry name" value="DNA gyrase/topoisomerase IV, subunit A, C-terminal"/>
    <property type="match status" value="1"/>
</dbReference>
<dbReference type="SUPFAM" id="SSF101904">
    <property type="entry name" value="GyrA/ParC C-terminal domain-like"/>
    <property type="match status" value="1"/>
</dbReference>
<dbReference type="InterPro" id="IPR013760">
    <property type="entry name" value="Topo_IIA-like_dom_sf"/>
</dbReference>
<evidence type="ECO:0000256" key="1">
    <source>
        <dbReference type="ARBA" id="ARBA00000185"/>
    </source>
</evidence>
<reference evidence="12" key="1">
    <citation type="submission" date="2017-09" db="EMBL/GenBank/DDBJ databases">
        <title>Depth-based differentiation of microbial function through sediment-hosted aquifers and enrichment of novel symbionts in the deep terrestrial subsurface.</title>
        <authorList>
            <person name="Probst A.J."/>
            <person name="Ladd B."/>
            <person name="Jarett J.K."/>
            <person name="Geller-Mcgrath D.E."/>
            <person name="Sieber C.M.K."/>
            <person name="Emerson J.B."/>
            <person name="Anantharaman K."/>
            <person name="Thomas B.C."/>
            <person name="Malmstrom R."/>
            <person name="Stieglmeier M."/>
            <person name="Klingl A."/>
            <person name="Woyke T."/>
            <person name="Ryan C.M."/>
            <person name="Banfield J.F."/>
        </authorList>
    </citation>
    <scope>NUCLEOTIDE SEQUENCE [LARGE SCALE GENOMIC DNA]</scope>
</reference>
<keyword evidence="7 8" id="KW-0413">Isomerase</keyword>
<dbReference type="NCBIfam" id="TIGR01063">
    <property type="entry name" value="gyrA"/>
    <property type="match status" value="1"/>
</dbReference>
<dbReference type="InterPro" id="IPR005743">
    <property type="entry name" value="GyrA"/>
</dbReference>
<dbReference type="NCBIfam" id="NF004043">
    <property type="entry name" value="PRK05560.1"/>
    <property type="match status" value="1"/>
</dbReference>
<feature type="domain" description="Topo IIA-type catalytic" evidence="10">
    <location>
        <begin position="53"/>
        <end position="514"/>
    </location>
</feature>
<dbReference type="Pfam" id="PF03989">
    <property type="entry name" value="DNA_gyraseA_C"/>
    <property type="match status" value="6"/>
</dbReference>
<feature type="active site" description="O-(5'-phospho-DNA)-tyrosine intermediate" evidence="8 9">
    <location>
        <position position="141"/>
    </location>
</feature>
<dbReference type="Pfam" id="PF00521">
    <property type="entry name" value="DNA_topoisoIV"/>
    <property type="match status" value="1"/>
</dbReference>
<comment type="function">
    <text evidence="8">A type II topoisomerase that negatively supercoils closed circular double-stranded (ds) DNA in an ATP-dependent manner to modulate DNA topology and maintain chromosomes in an underwound state. Negative supercoiling favors strand separation, and DNA replication, transcription, recombination and repair, all of which involve strand separation. Also able to catalyze the interconversion of other topological isomers of dsDNA rings, including catenanes and knotted rings. Type II topoisomerases break and join 2 DNA strands simultaneously in an ATP-dependent manner.</text>
</comment>
<comment type="subcellular location">
    <subcellularLocation>
        <location evidence="8">Cytoplasm</location>
    </subcellularLocation>
</comment>